<dbReference type="GeneID" id="25981376"/>
<evidence type="ECO:0000313" key="2">
    <source>
        <dbReference type="EMBL" id="EFW99425.1"/>
    </source>
</evidence>
<feature type="region of interest" description="Disordered" evidence="1">
    <location>
        <begin position="213"/>
        <end position="240"/>
    </location>
</feature>
<dbReference type="HOGENOM" id="CLU_032402_1_0_1"/>
<name>F0XS89_GROCL</name>
<reference evidence="2 3" key="1">
    <citation type="journal article" date="2011" name="Proc. Natl. Acad. Sci. U.S.A.">
        <title>Genome and transcriptome analyses of the mountain pine beetle-fungal symbiont Grosmannia clavigera, a lodgepole pine pathogen.</title>
        <authorList>
            <person name="DiGuistini S."/>
            <person name="Wang Y."/>
            <person name="Liao N.Y."/>
            <person name="Taylor G."/>
            <person name="Tanguay P."/>
            <person name="Feau N."/>
            <person name="Henrissat B."/>
            <person name="Chan S.K."/>
            <person name="Hesse-Orce U."/>
            <person name="Alamouti S.M."/>
            <person name="Tsui C.K.M."/>
            <person name="Docking R.T."/>
            <person name="Levasseur A."/>
            <person name="Haridas S."/>
            <person name="Robertson G."/>
            <person name="Birol I."/>
            <person name="Holt R.A."/>
            <person name="Marra M.A."/>
            <person name="Hamelin R.C."/>
            <person name="Hirst M."/>
            <person name="Jones S.J.M."/>
            <person name="Bohlmann J."/>
            <person name="Breuil C."/>
        </authorList>
    </citation>
    <scope>NUCLEOTIDE SEQUENCE [LARGE SCALE GENOMIC DNA]</scope>
    <source>
        <strain evidence="3">kw1407 / UAMH 11150</strain>
    </source>
</reference>
<dbReference type="RefSeq" id="XP_014168908.1">
    <property type="nucleotide sequence ID" value="XM_014313433.1"/>
</dbReference>
<feature type="region of interest" description="Disordered" evidence="1">
    <location>
        <begin position="314"/>
        <end position="388"/>
    </location>
</feature>
<evidence type="ECO:0000313" key="3">
    <source>
        <dbReference type="Proteomes" id="UP000007796"/>
    </source>
</evidence>
<dbReference type="EMBL" id="GL629990">
    <property type="protein sequence ID" value="EFW99425.1"/>
    <property type="molecule type" value="Genomic_DNA"/>
</dbReference>
<dbReference type="eggNOG" id="ENOG502QQEE">
    <property type="taxonomic scope" value="Eukaryota"/>
</dbReference>
<feature type="region of interest" description="Disordered" evidence="1">
    <location>
        <begin position="420"/>
        <end position="445"/>
    </location>
</feature>
<dbReference type="OrthoDB" id="5408296at2759"/>
<organism evidence="3">
    <name type="scientific">Grosmannia clavigera (strain kw1407 / UAMH 11150)</name>
    <name type="common">Blue stain fungus</name>
    <name type="synonym">Graphiocladiella clavigera</name>
    <dbReference type="NCBI Taxonomy" id="655863"/>
    <lineage>
        <taxon>Eukaryota</taxon>
        <taxon>Fungi</taxon>
        <taxon>Dikarya</taxon>
        <taxon>Ascomycota</taxon>
        <taxon>Pezizomycotina</taxon>
        <taxon>Sordariomycetes</taxon>
        <taxon>Sordariomycetidae</taxon>
        <taxon>Ophiostomatales</taxon>
        <taxon>Ophiostomataceae</taxon>
        <taxon>Leptographium</taxon>
    </lineage>
</organism>
<dbReference type="AlphaFoldDB" id="F0XS89"/>
<dbReference type="InParanoid" id="F0XS89"/>
<feature type="compositionally biased region" description="Low complexity" evidence="1">
    <location>
        <begin position="352"/>
        <end position="370"/>
    </location>
</feature>
<sequence>MAVRPGEENVATLFGDIHYFYGPETDNPPHHRFDKGSYVYLFENAVEGRTRIEVANRPGTELQDAFDGYLDCTAVSYSYRHSCMVSLTVHDVPNQEEWHLPTYDPQNQNIYHYKLHSLDIYFWTPRDALQFVNGVRRLLPASQLDIEDEPLPPPPPPLQQQQQHYGAVPLDVSVSPVVQKLESVALSEGSVATAAPAAAAMSSFAAPPLSAISADSGGSRPSQGSTPAPAPAPAFVPMAYNPAAPAAPETIRPREKTPPPEDAVPHNPLHQTLVQDASTPFSPGLVVPMGLGPLSPGVPPPAFAAPPGAPAFPAFPGPPPNFSPGSTPVTAAAGAGTPHPGHPGLVRAGTMPASPFSPNGFPGGPSFAAPTTTNQYQHTPTPPPGSAAALGGYSQYSYSTSSTTLPAAGEYSVHHQLYQPTGGEAVSHQPKQDPRGRFEENAGRIERGVSGMLKKLEKKFA</sequence>
<dbReference type="STRING" id="655863.F0XS89"/>
<accession>F0XS89</accession>
<feature type="compositionally biased region" description="Low complexity" evidence="1">
    <location>
        <begin position="323"/>
        <end position="344"/>
    </location>
</feature>
<keyword evidence="3" id="KW-1185">Reference proteome</keyword>
<proteinExistence type="predicted"/>
<evidence type="ECO:0000256" key="1">
    <source>
        <dbReference type="SAM" id="MobiDB-lite"/>
    </source>
</evidence>
<feature type="compositionally biased region" description="Basic and acidic residues" evidence="1">
    <location>
        <begin position="430"/>
        <end position="445"/>
    </location>
</feature>
<gene>
    <name evidence="2" type="ORF">CMQ_7793</name>
</gene>
<dbReference type="Proteomes" id="UP000007796">
    <property type="component" value="Unassembled WGS sequence"/>
</dbReference>
<protein>
    <submittedName>
        <fullName evidence="2">RNA recognition motif-containing protein</fullName>
    </submittedName>
</protein>